<comment type="function">
    <text evidence="12">Initiates complex N-linked carbohydrate formation. Essential for the conversion of high-mannose to hybrid and complex N-glycans.</text>
</comment>
<proteinExistence type="inferred from homology"/>
<evidence type="ECO:0000256" key="7">
    <source>
        <dbReference type="ARBA" id="ARBA00022968"/>
    </source>
</evidence>
<dbReference type="EMBL" id="JAUHHV010000002">
    <property type="protein sequence ID" value="KAK1431770.1"/>
    <property type="molecule type" value="Genomic_DNA"/>
</dbReference>
<evidence type="ECO:0000256" key="3">
    <source>
        <dbReference type="ARBA" id="ARBA00022676"/>
    </source>
</evidence>
<sequence length="177" mass="20501">MNSLHSLKIQICGILLTVFHRILLNLVFKSSEIFITLALLEPHNPSGDLNICECVINVDEDNERLSVSYIGCLLNFSYVNCSMRVKRQEQECEQLREVVQDLESVRSFIREAQVPMAAVLIMACNRDDYLEMTIESILKYHSFVAVKFPIFVSQHLDYEPVIIERPEELIAYYKIAR</sequence>
<dbReference type="InterPro" id="IPR004139">
    <property type="entry name" value="Glyco_trans_13"/>
</dbReference>
<dbReference type="EC" id="2.4.1.101" evidence="12"/>
<name>A0AAD8L5S7_TARER</name>
<keyword evidence="11 12" id="KW-0464">Manganese</keyword>
<accession>A0AAD8L5S7</accession>
<comment type="catalytic activity">
    <reaction evidence="12">
        <text>N(4)-(alpha-D-Man-(1-&gt;3)-[alpha-D-Man-(1-&gt;3)-[alpha-D-Man-(1-&gt;6)]-alpha-D-Man-(1-&gt;6)]-beta-D-Man-(1-&gt;4)-beta-D-GlcNAc-(1-&gt;4)-beta-D-GlcNAc)-L-asparaginyl-[protein] (N-glucan mannose isomer 5A1,2) + UDP-N-acetyl-alpha-D-glucosamine = N(4)-{beta-D-GlcNAc-(1-&gt;2)-alpha-D-Man-(1-&gt;3)-[alpha-D-Man-(1-&gt;3)-[alpha-D-Man-(1-&gt;6)]-alpha-D-Man-(1-&gt;6)]-beta-D-Man-(1-&gt;4)-beta-D-GlcNAc-(1-&gt;4)-beta-D-GlcNAc}-L-asparaginyl-[protein] + UDP + H(+)</text>
        <dbReference type="Rhea" id="RHEA:11456"/>
        <dbReference type="Rhea" id="RHEA-COMP:14367"/>
        <dbReference type="Rhea" id="RHEA-COMP:14368"/>
        <dbReference type="ChEBI" id="CHEBI:15378"/>
        <dbReference type="ChEBI" id="CHEBI:57705"/>
        <dbReference type="ChEBI" id="CHEBI:58223"/>
        <dbReference type="ChEBI" id="CHEBI:59087"/>
        <dbReference type="ChEBI" id="CHEBI:60625"/>
        <dbReference type="EC" id="2.4.1.101"/>
    </reaction>
</comment>
<evidence type="ECO:0000256" key="4">
    <source>
        <dbReference type="ARBA" id="ARBA00022679"/>
    </source>
</evidence>
<dbReference type="GO" id="GO:0000139">
    <property type="term" value="C:Golgi membrane"/>
    <property type="evidence" value="ECO:0007669"/>
    <property type="project" value="UniProtKB-SubCell"/>
</dbReference>
<dbReference type="Pfam" id="PF03071">
    <property type="entry name" value="GNT-I"/>
    <property type="match status" value="1"/>
</dbReference>
<gene>
    <name evidence="14" type="ORF">QVD17_08402</name>
</gene>
<keyword evidence="9 12" id="KW-0333">Golgi apparatus</keyword>
<keyword evidence="10" id="KW-0472">Membrane</keyword>
<comment type="similarity">
    <text evidence="12">Belongs to the glycosyltransferase 13 family.</text>
</comment>
<organism evidence="14 15">
    <name type="scientific">Tagetes erecta</name>
    <name type="common">African marigold</name>
    <dbReference type="NCBI Taxonomy" id="13708"/>
    <lineage>
        <taxon>Eukaryota</taxon>
        <taxon>Viridiplantae</taxon>
        <taxon>Streptophyta</taxon>
        <taxon>Embryophyta</taxon>
        <taxon>Tracheophyta</taxon>
        <taxon>Spermatophyta</taxon>
        <taxon>Magnoliopsida</taxon>
        <taxon>eudicotyledons</taxon>
        <taxon>Gunneridae</taxon>
        <taxon>Pentapetalae</taxon>
        <taxon>asterids</taxon>
        <taxon>campanulids</taxon>
        <taxon>Asterales</taxon>
        <taxon>Asteraceae</taxon>
        <taxon>Asteroideae</taxon>
        <taxon>Heliantheae alliance</taxon>
        <taxon>Tageteae</taxon>
        <taxon>Tagetes</taxon>
    </lineage>
</organism>
<keyword evidence="7 12" id="KW-0735">Signal-anchor</keyword>
<dbReference type="PANTHER" id="PTHR10468">
    <property type="entry name" value="PROTEIN O-LINKED-MANNOSE BETA-1,2-N-ACETYLGLUCOSAMINYLTRANSFERASE 1/ALPHA-1,3-MANNOSYL-GLYCOPROTEIN 2-BETA-N-ACETYLGLUCOSAMINYLTRANSFERASE"/>
    <property type="match status" value="1"/>
</dbReference>
<evidence type="ECO:0000256" key="13">
    <source>
        <dbReference type="SAM" id="Coils"/>
    </source>
</evidence>
<evidence type="ECO:0000256" key="8">
    <source>
        <dbReference type="ARBA" id="ARBA00022989"/>
    </source>
</evidence>
<comment type="cofactor">
    <cofactor evidence="12">
        <name>Mn(2+)</name>
        <dbReference type="ChEBI" id="CHEBI:29035"/>
    </cofactor>
    <text evidence="12">The cofactor is mostly bound to the substrate.</text>
</comment>
<comment type="subcellular location">
    <subcellularLocation>
        <location evidence="1 12">Golgi apparatus membrane</location>
        <topology evidence="1 12">Single-pass type II membrane protein</topology>
    </subcellularLocation>
</comment>
<feature type="coiled-coil region" evidence="13">
    <location>
        <begin position="78"/>
        <end position="105"/>
    </location>
</feature>
<reference evidence="14" key="1">
    <citation type="journal article" date="2023" name="bioRxiv">
        <title>Improved chromosome-level genome assembly for marigold (Tagetes erecta).</title>
        <authorList>
            <person name="Jiang F."/>
            <person name="Yuan L."/>
            <person name="Wang S."/>
            <person name="Wang H."/>
            <person name="Xu D."/>
            <person name="Wang A."/>
            <person name="Fan W."/>
        </authorList>
    </citation>
    <scope>NUCLEOTIDE SEQUENCE</scope>
    <source>
        <strain evidence="14">WSJ</strain>
        <tissue evidence="14">Leaf</tissue>
    </source>
</reference>
<evidence type="ECO:0000313" key="15">
    <source>
        <dbReference type="Proteomes" id="UP001229421"/>
    </source>
</evidence>
<keyword evidence="5" id="KW-0812">Transmembrane</keyword>
<dbReference type="GO" id="GO:0003827">
    <property type="term" value="F:alpha-1,3-mannosylglycoprotein 2-beta-N-acetylglucosaminyltransferase activity"/>
    <property type="evidence" value="ECO:0007669"/>
    <property type="project" value="UniProtKB-UniRule"/>
</dbReference>
<evidence type="ECO:0000313" key="14">
    <source>
        <dbReference type="EMBL" id="KAK1431770.1"/>
    </source>
</evidence>
<evidence type="ECO:0000256" key="12">
    <source>
        <dbReference type="RuleBase" id="RU368119"/>
    </source>
</evidence>
<keyword evidence="15" id="KW-1185">Reference proteome</keyword>
<dbReference type="Proteomes" id="UP001229421">
    <property type="component" value="Unassembled WGS sequence"/>
</dbReference>
<dbReference type="PANTHER" id="PTHR10468:SF0">
    <property type="entry name" value="ALPHA-1,3-MANNOSYL-GLYCOPROTEIN 2-BETA-N-ACETYLGLUCOSAMINYLTRANSFERASE"/>
    <property type="match status" value="1"/>
</dbReference>
<evidence type="ECO:0000256" key="10">
    <source>
        <dbReference type="ARBA" id="ARBA00023136"/>
    </source>
</evidence>
<dbReference type="AlphaFoldDB" id="A0AAD8L5S7"/>
<evidence type="ECO:0000256" key="5">
    <source>
        <dbReference type="ARBA" id="ARBA00022692"/>
    </source>
</evidence>
<evidence type="ECO:0000256" key="1">
    <source>
        <dbReference type="ARBA" id="ARBA00004323"/>
    </source>
</evidence>
<evidence type="ECO:0000256" key="2">
    <source>
        <dbReference type="ARBA" id="ARBA00004922"/>
    </source>
</evidence>
<evidence type="ECO:0000256" key="9">
    <source>
        <dbReference type="ARBA" id="ARBA00023034"/>
    </source>
</evidence>
<keyword evidence="8" id="KW-1133">Transmembrane helix</keyword>
<dbReference type="InterPro" id="IPR052261">
    <property type="entry name" value="Glycosyltransferase_13"/>
</dbReference>
<protein>
    <recommendedName>
        <fullName evidence="12">Alpha-1,3-mannosyl-glycoprotein 2-beta-N-acetylglucosaminyltransferase</fullName>
        <shortName evidence="12">GNT-I</shortName>
        <shortName evidence="12">GlcNAc-T I</shortName>
        <ecNumber evidence="12">2.4.1.101</ecNumber>
    </recommendedName>
    <alternativeName>
        <fullName evidence="12">N-glycosyl-oligosaccharide-glycoprotein N-acetylglucosaminyltransferase I</fullName>
    </alternativeName>
</protein>
<comment type="pathway">
    <text evidence="2 12">Protein modification; protein glycosylation.</text>
</comment>
<evidence type="ECO:0000256" key="11">
    <source>
        <dbReference type="ARBA" id="ARBA00023211"/>
    </source>
</evidence>
<keyword evidence="13" id="KW-0175">Coiled coil</keyword>
<dbReference type="GO" id="GO:0030145">
    <property type="term" value="F:manganese ion binding"/>
    <property type="evidence" value="ECO:0007669"/>
    <property type="project" value="UniProtKB-UniRule"/>
</dbReference>
<keyword evidence="3 12" id="KW-0328">Glycosyltransferase</keyword>
<keyword evidence="4" id="KW-0808">Transferase</keyword>
<keyword evidence="6 12" id="KW-0479">Metal-binding</keyword>
<evidence type="ECO:0000256" key="6">
    <source>
        <dbReference type="ARBA" id="ARBA00022723"/>
    </source>
</evidence>
<comment type="caution">
    <text evidence="14">The sequence shown here is derived from an EMBL/GenBank/DDBJ whole genome shotgun (WGS) entry which is preliminary data.</text>
</comment>